<sequence>MSKISTAAFQAAMEVAQSTQVSKLREPEFKLYGKSSKKMRALMNLLGSKAQAYIEFGVGYGSTLLATMCHNKHLKATAIENYYFDDIEKEQFNQNGWDNMKVTYTNMMDKYINGTDKAVVKSNLNFIEEDFKKVNYIGLPKHDLCLFDIQPTTEENFDFFFSEAIKSLNLDAVVIFTGISEITTANLLSNYIKKHINVEKEYIHTSQSTFDDTQFYSGIWAIKMKNYVCANQPKKTVKKNVEKKRNKSD</sequence>
<protein>
    <submittedName>
        <fullName evidence="1">Uncharacterized protein</fullName>
    </submittedName>
</protein>
<reference evidence="1" key="2">
    <citation type="journal article" date="2017" name="Nat. Commun.">
        <title>Single-virus genomics reveals hidden cosmopolitan and abundant viruses.</title>
        <authorList>
            <person name="Martinez-Hernandez F."/>
            <person name="Fornas O."/>
            <person name="Lluesma Gomez M."/>
            <person name="Bolduc B."/>
            <person name="de la Cruz Pena M.J."/>
            <person name="Martinez J.M."/>
            <person name="Anton J."/>
            <person name="Gasol J.M."/>
            <person name="Rosselli R."/>
            <person name="Rodriguez-Valera F."/>
            <person name="Sullivan M.B."/>
            <person name="Acinas S.G."/>
            <person name="Martinez-Garcia M."/>
        </authorList>
    </citation>
    <scope>NUCLEOTIDE SEQUENCE</scope>
</reference>
<proteinExistence type="predicted"/>
<accession>A0A218MKD5</accession>
<organism evidence="1">
    <name type="scientific">uncultured virus</name>
    <dbReference type="NCBI Taxonomy" id="340016"/>
    <lineage>
        <taxon>Viruses</taxon>
        <taxon>environmental samples</taxon>
    </lineage>
</organism>
<evidence type="ECO:0000313" key="1">
    <source>
        <dbReference type="EMBL" id="ASE99744.1"/>
    </source>
</evidence>
<reference evidence="1" key="1">
    <citation type="submission" date="2016-10" db="EMBL/GenBank/DDBJ databases">
        <authorList>
            <person name="Varghese N."/>
        </authorList>
    </citation>
    <scope>NUCLEOTIDE SEQUENCE</scope>
</reference>
<name>A0A218MKD5_9VIRU</name>
<dbReference type="EMBL" id="KY052794">
    <property type="protein sequence ID" value="ASE99744.1"/>
    <property type="molecule type" value="Genomic_DNA"/>
</dbReference>